<keyword evidence="2" id="KW-1185">Reference proteome</keyword>
<accession>A0AAX2AIB2</accession>
<dbReference type="KEGG" id="amyt:AMYT_0121"/>
<gene>
    <name evidence="1" type="ORF">CP985_04150</name>
</gene>
<evidence type="ECO:0000313" key="2">
    <source>
        <dbReference type="Proteomes" id="UP000290092"/>
    </source>
</evidence>
<dbReference type="Proteomes" id="UP000290092">
    <property type="component" value="Unassembled WGS sequence"/>
</dbReference>
<dbReference type="EMBL" id="NXID01000010">
    <property type="protein sequence ID" value="RXK16355.1"/>
    <property type="molecule type" value="Genomic_DNA"/>
</dbReference>
<name>A0AAX2AIB2_9BACT</name>
<dbReference type="AlphaFoldDB" id="A0AAX2AIB2"/>
<protein>
    <submittedName>
        <fullName evidence="1">Uncharacterized protein</fullName>
    </submittedName>
</protein>
<dbReference type="RefSeq" id="WP_114840641.1">
    <property type="nucleotide sequence ID" value="NZ_CP031219.1"/>
</dbReference>
<sequence length="66" mass="8059">MDSLHTIKRLEKKKKLIDLKLRVKAIKYKMEESKLLDKEEKEYLNFSIDYILFIMDKYKESEGMDI</sequence>
<reference evidence="1 2" key="1">
    <citation type="submission" date="2017-09" db="EMBL/GenBank/DDBJ databases">
        <title>Genomics of the genus Arcobacter.</title>
        <authorList>
            <person name="Perez-Cataluna A."/>
            <person name="Figueras M.J."/>
            <person name="Salas-Masso N."/>
        </authorList>
    </citation>
    <scope>NUCLEOTIDE SEQUENCE [LARGE SCALE GENOMIC DNA]</scope>
    <source>
        <strain evidence="1 2">CECT 7386</strain>
    </source>
</reference>
<proteinExistence type="predicted"/>
<evidence type="ECO:0000313" key="1">
    <source>
        <dbReference type="EMBL" id="RXK16355.1"/>
    </source>
</evidence>
<comment type="caution">
    <text evidence="1">The sequence shown here is derived from an EMBL/GenBank/DDBJ whole genome shotgun (WGS) entry which is preliminary data.</text>
</comment>
<organism evidence="1 2">
    <name type="scientific">Malaciobacter mytili LMG 24559</name>
    <dbReference type="NCBI Taxonomy" id="1032238"/>
    <lineage>
        <taxon>Bacteria</taxon>
        <taxon>Pseudomonadati</taxon>
        <taxon>Campylobacterota</taxon>
        <taxon>Epsilonproteobacteria</taxon>
        <taxon>Campylobacterales</taxon>
        <taxon>Arcobacteraceae</taxon>
        <taxon>Malaciobacter</taxon>
    </lineage>
</organism>